<dbReference type="KEGG" id="vg:19526187"/>
<proteinExistence type="predicted"/>
<dbReference type="EMBL" id="KJ489399">
    <property type="protein sequence ID" value="AHZ10205.1"/>
    <property type="molecule type" value="Genomic_DNA"/>
</dbReference>
<dbReference type="GeneID" id="19526187"/>
<protein>
    <submittedName>
        <fullName evidence="1">Uncharacterized protein</fullName>
    </submittedName>
</protein>
<reference evidence="2" key="1">
    <citation type="submission" date="2014-09" db="EMBL/GenBank/DDBJ databases">
        <authorList>
            <person name="Sauder A.B."/>
            <person name="McKenzie Q.R."/>
            <person name="Temple L.M."/>
            <person name="Alexis B.K."/>
            <person name="Al-Atrache Z."/>
            <person name="Lewis L.O."/>
            <person name="Loesser-Casey K.E."/>
            <person name="Mitchell K.J."/>
        </authorList>
    </citation>
    <scope>NUCLEOTIDE SEQUENCE [LARGE SCALE GENOMIC DNA]</scope>
</reference>
<keyword evidence="2" id="KW-1185">Reference proteome</keyword>
<sequence length="89" mass="10032">MSEVKTGYFVDGGNGGLYRRIHCVTDGDDFIEVGTAFDEEQRFAFNIEMHYSSSDESGENPSINLTPETAKLLIQDLEAYIRDCEEDVE</sequence>
<name>A0A024B198_9CAUD</name>
<organism evidence="1 2">
    <name type="scientific">Bacillus phage Hakuna</name>
    <dbReference type="NCBI Taxonomy" id="1486659"/>
    <lineage>
        <taxon>Viruses</taxon>
        <taxon>Duplodnaviria</taxon>
        <taxon>Heunggongvirae</taxon>
        <taxon>Uroviricota</taxon>
        <taxon>Caudoviricetes</taxon>
        <taxon>Herelleviridae</taxon>
        <taxon>Bastillevirinae</taxon>
        <taxon>Wphvirus</taxon>
        <taxon>Wphvirus hakuna</taxon>
    </lineage>
</organism>
<evidence type="ECO:0000313" key="1">
    <source>
        <dbReference type="EMBL" id="AHZ10205.1"/>
    </source>
</evidence>
<accession>A0A024B198</accession>
<dbReference type="RefSeq" id="YP_009036636.1">
    <property type="nucleotide sequence ID" value="NC_024213.1"/>
</dbReference>
<evidence type="ECO:0000313" key="2">
    <source>
        <dbReference type="Proteomes" id="UP000026900"/>
    </source>
</evidence>
<dbReference type="Proteomes" id="UP000026900">
    <property type="component" value="Segment"/>
</dbReference>